<sequence length="93" mass="10774">MFLVNFQVVALRCRINEEISTFEAGFFMITASYILNIEYAEMACVTLEFIQRCFLSMNPDKGSKASKRKKSAMNQKILTLLNKLNDFEMVFNI</sequence>
<dbReference type="AlphaFoldDB" id="A0AAV2AAK4"/>
<reference evidence="1 2" key="1">
    <citation type="submission" date="2024-04" db="EMBL/GenBank/DDBJ databases">
        <authorList>
            <person name="Rising A."/>
            <person name="Reimegard J."/>
            <person name="Sonavane S."/>
            <person name="Akerstrom W."/>
            <person name="Nylinder S."/>
            <person name="Hedman E."/>
            <person name="Kallberg Y."/>
        </authorList>
    </citation>
    <scope>NUCLEOTIDE SEQUENCE [LARGE SCALE GENOMIC DNA]</scope>
</reference>
<name>A0AAV2AAK4_9ARAC</name>
<evidence type="ECO:0000313" key="1">
    <source>
        <dbReference type="EMBL" id="CAL1279663.1"/>
    </source>
</evidence>
<accession>A0AAV2AAK4</accession>
<keyword evidence="2" id="KW-1185">Reference proteome</keyword>
<organism evidence="1 2">
    <name type="scientific">Larinioides sclopetarius</name>
    <dbReference type="NCBI Taxonomy" id="280406"/>
    <lineage>
        <taxon>Eukaryota</taxon>
        <taxon>Metazoa</taxon>
        <taxon>Ecdysozoa</taxon>
        <taxon>Arthropoda</taxon>
        <taxon>Chelicerata</taxon>
        <taxon>Arachnida</taxon>
        <taxon>Araneae</taxon>
        <taxon>Araneomorphae</taxon>
        <taxon>Entelegynae</taxon>
        <taxon>Araneoidea</taxon>
        <taxon>Araneidae</taxon>
        <taxon>Larinioides</taxon>
    </lineage>
</organism>
<comment type="caution">
    <text evidence="1">The sequence shown here is derived from an EMBL/GenBank/DDBJ whole genome shotgun (WGS) entry which is preliminary data.</text>
</comment>
<protein>
    <submittedName>
        <fullName evidence="1">Uncharacterized protein</fullName>
    </submittedName>
</protein>
<proteinExistence type="predicted"/>
<evidence type="ECO:0000313" key="2">
    <source>
        <dbReference type="Proteomes" id="UP001497382"/>
    </source>
</evidence>
<gene>
    <name evidence="1" type="ORF">LARSCL_LOCUS10519</name>
</gene>
<dbReference type="Proteomes" id="UP001497382">
    <property type="component" value="Unassembled WGS sequence"/>
</dbReference>
<dbReference type="EMBL" id="CAXIEN010000124">
    <property type="protein sequence ID" value="CAL1279663.1"/>
    <property type="molecule type" value="Genomic_DNA"/>
</dbReference>